<name>A0A369IZW3_HYPMA</name>
<keyword evidence="2" id="KW-1185">Reference proteome</keyword>
<evidence type="ECO:0000313" key="2">
    <source>
        <dbReference type="Proteomes" id="UP000076154"/>
    </source>
</evidence>
<organism evidence="1 2">
    <name type="scientific">Hypsizygus marmoreus</name>
    <name type="common">White beech mushroom</name>
    <name type="synonym">Agaricus marmoreus</name>
    <dbReference type="NCBI Taxonomy" id="39966"/>
    <lineage>
        <taxon>Eukaryota</taxon>
        <taxon>Fungi</taxon>
        <taxon>Dikarya</taxon>
        <taxon>Basidiomycota</taxon>
        <taxon>Agaricomycotina</taxon>
        <taxon>Agaricomycetes</taxon>
        <taxon>Agaricomycetidae</taxon>
        <taxon>Agaricales</taxon>
        <taxon>Tricholomatineae</taxon>
        <taxon>Lyophyllaceae</taxon>
        <taxon>Hypsizygus</taxon>
    </lineage>
</organism>
<sequence length="314" mass="35072">MNKLPVAAPGWTGTHPIPPKDFSHDLSELLGPMFDMTLVDWDGYTPIPILDAEGRVILSLSGQPRGEGWKNGMVGAATSTICHTSRHCMFPDTAKGHRHGKFRALAVGTPAHTQPSDLGTYVTQADTDGVNRIVNFISNSFATLALHVFQVYQKNLDDLVEHHPKLRRNFPKTPFTAAIVNFGPRTVTKPHIDRANLAWGWCAITALGDFDPDTGSHLILWDLGLVIRFPPGATILMPSALLLHSNVEVKEGQTRYSFTQYSAGGLFRWVYNGFCTDKNLLEKATDQEKAKRKQERSQRWEQGLSMFSGWEEFW</sequence>
<evidence type="ECO:0000313" key="1">
    <source>
        <dbReference type="EMBL" id="RDB15291.1"/>
    </source>
</evidence>
<dbReference type="OrthoDB" id="3202607at2759"/>
<dbReference type="Gene3D" id="3.60.130.30">
    <property type="match status" value="1"/>
</dbReference>
<protein>
    <submittedName>
        <fullName evidence="1">Uncharacterized protein</fullName>
    </submittedName>
</protein>
<reference evidence="1" key="1">
    <citation type="submission" date="2018-04" db="EMBL/GenBank/DDBJ databases">
        <title>Whole genome sequencing of Hypsizygus marmoreus.</title>
        <authorList>
            <person name="Choi I.-G."/>
            <person name="Min B."/>
            <person name="Kim J.-G."/>
            <person name="Kim S."/>
            <person name="Oh Y.-L."/>
            <person name="Kong W.-S."/>
            <person name="Park H."/>
            <person name="Jeong J."/>
            <person name="Song E.-S."/>
        </authorList>
    </citation>
    <scope>NUCLEOTIDE SEQUENCE [LARGE SCALE GENOMIC DNA]</scope>
    <source>
        <strain evidence="1">51987-8</strain>
    </source>
</reference>
<dbReference type="Proteomes" id="UP000076154">
    <property type="component" value="Unassembled WGS sequence"/>
</dbReference>
<accession>A0A369IZW3</accession>
<dbReference type="InParanoid" id="A0A369IZW3"/>
<dbReference type="EMBL" id="LUEZ02000184">
    <property type="protein sequence ID" value="RDB15291.1"/>
    <property type="molecule type" value="Genomic_DNA"/>
</dbReference>
<proteinExistence type="predicted"/>
<comment type="caution">
    <text evidence="1">The sequence shown here is derived from an EMBL/GenBank/DDBJ whole genome shotgun (WGS) entry which is preliminary data.</text>
</comment>
<dbReference type="AlphaFoldDB" id="A0A369IZW3"/>
<gene>
    <name evidence="1" type="ORF">Hypma_004691</name>
</gene>